<proteinExistence type="predicted"/>
<comment type="caution">
    <text evidence="1">The sequence shown here is derived from an EMBL/GenBank/DDBJ whole genome shotgun (WGS) entry which is preliminary data.</text>
</comment>
<keyword evidence="2" id="KW-1185">Reference proteome</keyword>
<reference evidence="1" key="1">
    <citation type="submission" date="2021-03" db="EMBL/GenBank/DDBJ databases">
        <title>Genomic Encyclopedia of Type Strains, Phase IV (KMG-IV): sequencing the most valuable type-strain genomes for metagenomic binning, comparative biology and taxonomic classification.</title>
        <authorList>
            <person name="Goeker M."/>
        </authorList>
    </citation>
    <scope>NUCLEOTIDE SEQUENCE</scope>
    <source>
        <strain evidence="1">DSM 18131</strain>
    </source>
</reference>
<evidence type="ECO:0000313" key="2">
    <source>
        <dbReference type="Proteomes" id="UP000823773"/>
    </source>
</evidence>
<name>A0ACC5T3D1_ENSAD</name>
<sequence length="665" mass="72095">MDKLARLFIRRLRHLARRDARRTALRNGLLEGKVADVDGHLLCCYSPAFDTTRLTGDPVRDGLWFRRNFGGGLIAPKEASKPGSGAGPGGDGGGVVTMEVIDMTPVSQLLAFPRKRCGAIAQDAVLGKGFDRRAYIVRLVDSAAAPPLVSHVVATLVLARAARSSGRSLREIVHTLIHVTPVITLHAPLDGFEREALRLLEKSRLVPGGPFAIIDADHMFDDNHFDVYEGEVRKRLVAFSGAGVHRVTGNALRRRMISALSRDLPILAIAEKRSDIPSLLRISADLSLETGKLDRRFVADLIEVLYPDTAIESVPLPSDSDARWLSLEDLVLAFRPGRHIRDALHVLATLIERNRSDFEEGDGEEGGGSEKTKGSGSKPATASTEKSSGSDEKPKASDSDSNGRLKKDKPSGAEVIQPELLPTTGGTGDRSPMTVETLSGYGRAKDWALDLKADLDDYRASILTWSEMSTKLLLSGPPGTGKTTFARALCNSLQVPLVVTSVSTWLQGGHLNDVIDKMSKTFIEARAMAPAILFIDEIDGIGKRQPAEREHADYWNALVNKALELLDGAVKSEGLIVVGATNRPDHIDEAIKRSGRLETHIEIPRPDVPTLAEILAHHLGDDVTALIGEPVSGVGSETNDGFSLKKIVADHLREEAENERKEADR</sequence>
<dbReference type="Proteomes" id="UP000823773">
    <property type="component" value="Unassembled WGS sequence"/>
</dbReference>
<evidence type="ECO:0000313" key="1">
    <source>
        <dbReference type="EMBL" id="MBP1875622.1"/>
    </source>
</evidence>
<gene>
    <name evidence="1" type="ORF">J2Z19_005358</name>
</gene>
<organism evidence="1 2">
    <name type="scientific">Ensifer adhaerens</name>
    <name type="common">Sinorhizobium morelense</name>
    <dbReference type="NCBI Taxonomy" id="106592"/>
    <lineage>
        <taxon>Bacteria</taxon>
        <taxon>Pseudomonadati</taxon>
        <taxon>Pseudomonadota</taxon>
        <taxon>Alphaproteobacteria</taxon>
        <taxon>Hyphomicrobiales</taxon>
        <taxon>Rhizobiaceae</taxon>
        <taxon>Sinorhizobium/Ensifer group</taxon>
        <taxon>Ensifer</taxon>
    </lineage>
</organism>
<accession>A0ACC5T3D1</accession>
<protein>
    <submittedName>
        <fullName evidence="1">SpoVK/Ycf46/Vps4 family AAA+-type ATPase</fullName>
    </submittedName>
</protein>
<dbReference type="EMBL" id="JAGGJR010000011">
    <property type="protein sequence ID" value="MBP1875622.1"/>
    <property type="molecule type" value="Genomic_DNA"/>
</dbReference>